<evidence type="ECO:0000256" key="1">
    <source>
        <dbReference type="SAM" id="Phobius"/>
    </source>
</evidence>
<keyword evidence="1" id="KW-0812">Transmembrane</keyword>
<protein>
    <submittedName>
        <fullName evidence="2">Uncharacterized protein</fullName>
    </submittedName>
</protein>
<dbReference type="PANTHER" id="PTHR40135:SF1">
    <property type="entry name" value="MITOCHONDRIAL PHOSPHATE CARRIER PROTEIN"/>
    <property type="match status" value="1"/>
</dbReference>
<dbReference type="Proteomes" id="UP001521116">
    <property type="component" value="Unassembled WGS sequence"/>
</dbReference>
<proteinExistence type="predicted"/>
<dbReference type="EMBL" id="JAJVDC020000249">
    <property type="protein sequence ID" value="KAL1616955.1"/>
    <property type="molecule type" value="Genomic_DNA"/>
</dbReference>
<keyword evidence="3" id="KW-1185">Reference proteome</keyword>
<sequence>MVLGATARRWLPYLNFTVAVSALAFQTGVLYPWHEELDHEFKKLKEEHKQQLHLYHEAKLRRIEDLEKKVAAERAAERVSTWLPWPQREASAN</sequence>
<name>A0ABR3SC94_9PEZI</name>
<keyword evidence="1" id="KW-0472">Membrane</keyword>
<evidence type="ECO:0000313" key="2">
    <source>
        <dbReference type="EMBL" id="KAL1616955.1"/>
    </source>
</evidence>
<accession>A0ABR3SC94</accession>
<comment type="caution">
    <text evidence="2">The sequence shown here is derived from an EMBL/GenBank/DDBJ whole genome shotgun (WGS) entry which is preliminary data.</text>
</comment>
<organism evidence="2 3">
    <name type="scientific">Neofusicoccum ribis</name>
    <dbReference type="NCBI Taxonomy" id="45134"/>
    <lineage>
        <taxon>Eukaryota</taxon>
        <taxon>Fungi</taxon>
        <taxon>Dikarya</taxon>
        <taxon>Ascomycota</taxon>
        <taxon>Pezizomycotina</taxon>
        <taxon>Dothideomycetes</taxon>
        <taxon>Dothideomycetes incertae sedis</taxon>
        <taxon>Botryosphaeriales</taxon>
        <taxon>Botryosphaeriaceae</taxon>
        <taxon>Neofusicoccum</taxon>
    </lineage>
</organism>
<evidence type="ECO:0000313" key="3">
    <source>
        <dbReference type="Proteomes" id="UP001521116"/>
    </source>
</evidence>
<gene>
    <name evidence="2" type="ORF">SLS56_011223</name>
</gene>
<dbReference type="PANTHER" id="PTHR40135">
    <property type="entry name" value="MITOCHONDRIAL PHOSPHATE CARRIER PROTEIN"/>
    <property type="match status" value="1"/>
</dbReference>
<keyword evidence="1" id="KW-1133">Transmembrane helix</keyword>
<feature type="transmembrane region" description="Helical" evidence="1">
    <location>
        <begin position="12"/>
        <end position="33"/>
    </location>
</feature>
<reference evidence="2 3" key="1">
    <citation type="submission" date="2024-02" db="EMBL/GenBank/DDBJ databases">
        <title>De novo assembly and annotation of 12 fungi associated with fruit tree decline syndrome in Ontario, Canada.</title>
        <authorList>
            <person name="Sulman M."/>
            <person name="Ellouze W."/>
            <person name="Ilyukhin E."/>
        </authorList>
    </citation>
    <scope>NUCLEOTIDE SEQUENCE [LARGE SCALE GENOMIC DNA]</scope>
    <source>
        <strain evidence="2 3">M1-105</strain>
    </source>
</reference>